<keyword evidence="7" id="KW-1185">Reference proteome</keyword>
<dbReference type="CDD" id="cd17535">
    <property type="entry name" value="REC_NarL-like"/>
    <property type="match status" value="1"/>
</dbReference>
<evidence type="ECO:0000256" key="2">
    <source>
        <dbReference type="ARBA" id="ARBA00023125"/>
    </source>
</evidence>
<dbReference type="PROSITE" id="PS50043">
    <property type="entry name" value="HTH_LUXR_2"/>
    <property type="match status" value="1"/>
</dbReference>
<dbReference type="AlphaFoldDB" id="A0A4U0H5H1"/>
<dbReference type="RefSeq" id="WP_136820237.1">
    <property type="nucleotide sequence ID" value="NZ_BMJX01000002.1"/>
</dbReference>
<dbReference type="SUPFAM" id="SSF46894">
    <property type="entry name" value="C-terminal effector domain of the bipartite response regulators"/>
    <property type="match status" value="1"/>
</dbReference>
<dbReference type="InterPro" id="IPR058245">
    <property type="entry name" value="NreC/VraR/RcsB-like_REC"/>
</dbReference>
<proteinExistence type="predicted"/>
<comment type="caution">
    <text evidence="6">The sequence shown here is derived from an EMBL/GenBank/DDBJ whole genome shotgun (WGS) entry which is preliminary data.</text>
</comment>
<dbReference type="SUPFAM" id="SSF52172">
    <property type="entry name" value="CheY-like"/>
    <property type="match status" value="1"/>
</dbReference>
<dbReference type="Gene3D" id="3.40.50.2300">
    <property type="match status" value="1"/>
</dbReference>
<evidence type="ECO:0000313" key="6">
    <source>
        <dbReference type="EMBL" id="TJY66888.1"/>
    </source>
</evidence>
<keyword evidence="1 3" id="KW-0597">Phosphoprotein</keyword>
<evidence type="ECO:0000256" key="3">
    <source>
        <dbReference type="PROSITE-ProRule" id="PRU00169"/>
    </source>
</evidence>
<dbReference type="SMART" id="SM00421">
    <property type="entry name" value="HTH_LUXR"/>
    <property type="match status" value="1"/>
</dbReference>
<dbReference type="InterPro" id="IPR016032">
    <property type="entry name" value="Sig_transdc_resp-reg_C-effctor"/>
</dbReference>
<dbReference type="GO" id="GO:0000160">
    <property type="term" value="P:phosphorelay signal transduction system"/>
    <property type="evidence" value="ECO:0007669"/>
    <property type="project" value="InterPro"/>
</dbReference>
<reference evidence="6 7" key="1">
    <citation type="submission" date="2019-04" db="EMBL/GenBank/DDBJ databases">
        <title>Sphingobacterium olei sp. nov., isolated from oil-contaminated soil.</title>
        <authorList>
            <person name="Liu B."/>
        </authorList>
    </citation>
    <scope>NUCLEOTIDE SEQUENCE [LARGE SCALE GENOMIC DNA]</scope>
    <source>
        <strain evidence="6 7">Y3L14</strain>
    </source>
</reference>
<name>A0A4U0H5H1_9SPHI</name>
<evidence type="ECO:0000313" key="7">
    <source>
        <dbReference type="Proteomes" id="UP000309872"/>
    </source>
</evidence>
<dbReference type="CDD" id="cd06170">
    <property type="entry name" value="LuxR_C_like"/>
    <property type="match status" value="1"/>
</dbReference>
<dbReference type="Proteomes" id="UP000309872">
    <property type="component" value="Unassembled WGS sequence"/>
</dbReference>
<dbReference type="PANTHER" id="PTHR43214:SF43">
    <property type="entry name" value="TWO-COMPONENT RESPONSE REGULATOR"/>
    <property type="match status" value="1"/>
</dbReference>
<dbReference type="EMBL" id="SUKA01000002">
    <property type="protein sequence ID" value="TJY66888.1"/>
    <property type="molecule type" value="Genomic_DNA"/>
</dbReference>
<dbReference type="GO" id="GO:0006355">
    <property type="term" value="P:regulation of DNA-templated transcription"/>
    <property type="evidence" value="ECO:0007669"/>
    <property type="project" value="InterPro"/>
</dbReference>
<evidence type="ECO:0000256" key="1">
    <source>
        <dbReference type="ARBA" id="ARBA00022553"/>
    </source>
</evidence>
<protein>
    <submittedName>
        <fullName evidence="6">Response regulator transcription factor</fullName>
    </submittedName>
</protein>
<dbReference type="Pfam" id="PF00196">
    <property type="entry name" value="GerE"/>
    <property type="match status" value="1"/>
</dbReference>
<accession>A0A4U0H5H1</accession>
<dbReference type="InterPro" id="IPR000792">
    <property type="entry name" value="Tscrpt_reg_LuxR_C"/>
</dbReference>
<dbReference type="SMART" id="SM00448">
    <property type="entry name" value="REC"/>
    <property type="match status" value="1"/>
</dbReference>
<gene>
    <name evidence="6" type="ORF">FAZ19_08255</name>
</gene>
<dbReference type="PROSITE" id="PS50110">
    <property type="entry name" value="RESPONSE_REGULATORY"/>
    <property type="match status" value="1"/>
</dbReference>
<dbReference type="Pfam" id="PF00072">
    <property type="entry name" value="Response_reg"/>
    <property type="match status" value="1"/>
</dbReference>
<dbReference type="PRINTS" id="PR00038">
    <property type="entry name" value="HTHLUXR"/>
</dbReference>
<dbReference type="PROSITE" id="PS00622">
    <property type="entry name" value="HTH_LUXR_1"/>
    <property type="match status" value="1"/>
</dbReference>
<dbReference type="OrthoDB" id="9797341at2"/>
<dbReference type="GO" id="GO:0003677">
    <property type="term" value="F:DNA binding"/>
    <property type="evidence" value="ECO:0007669"/>
    <property type="project" value="UniProtKB-KW"/>
</dbReference>
<dbReference type="InterPro" id="IPR011006">
    <property type="entry name" value="CheY-like_superfamily"/>
</dbReference>
<feature type="domain" description="Response regulatory" evidence="5">
    <location>
        <begin position="3"/>
        <end position="120"/>
    </location>
</feature>
<dbReference type="InterPro" id="IPR039420">
    <property type="entry name" value="WalR-like"/>
</dbReference>
<feature type="modified residue" description="4-aspartylphosphate" evidence="3">
    <location>
        <position position="55"/>
    </location>
</feature>
<evidence type="ECO:0000259" key="4">
    <source>
        <dbReference type="PROSITE" id="PS50043"/>
    </source>
</evidence>
<keyword evidence="2" id="KW-0238">DNA-binding</keyword>
<evidence type="ECO:0000259" key="5">
    <source>
        <dbReference type="PROSITE" id="PS50110"/>
    </source>
</evidence>
<organism evidence="6 7">
    <name type="scientific">Sphingobacterium alkalisoli</name>
    <dbReference type="NCBI Taxonomy" id="1874115"/>
    <lineage>
        <taxon>Bacteria</taxon>
        <taxon>Pseudomonadati</taxon>
        <taxon>Bacteroidota</taxon>
        <taxon>Sphingobacteriia</taxon>
        <taxon>Sphingobacteriales</taxon>
        <taxon>Sphingobacteriaceae</taxon>
        <taxon>Sphingobacterium</taxon>
    </lineage>
</organism>
<dbReference type="InterPro" id="IPR001789">
    <property type="entry name" value="Sig_transdc_resp-reg_receiver"/>
</dbReference>
<feature type="domain" description="HTH luxR-type" evidence="4">
    <location>
        <begin position="149"/>
        <end position="214"/>
    </location>
</feature>
<dbReference type="PANTHER" id="PTHR43214">
    <property type="entry name" value="TWO-COMPONENT RESPONSE REGULATOR"/>
    <property type="match status" value="1"/>
</dbReference>
<sequence length="217" mass="24358">MIKIMLADDHKLVRDGIRLLLESQEDIEIIGVATNGQDVLKLLDEGLQPDILLSDISMEPLDGIELTKIISKFEIKPAIIILSMMDNEQYIARSFESGVSAYLVKNVSSEELLSAIRYVATGGRYLCEELSMQYVNRLISNRMSYPDTVDKVELNLSVRELEVLEKLGEGLTNNEISDKLFLSKRTIEGHRQNLIQKTGCKNTASLIKFAVLNGLIK</sequence>